<dbReference type="AlphaFoldDB" id="A0A7G9T4A2"/>
<dbReference type="Proteomes" id="UP000515800">
    <property type="component" value="Chromosome"/>
</dbReference>
<evidence type="ECO:0000313" key="1">
    <source>
        <dbReference type="EMBL" id="QNN74927.1"/>
    </source>
</evidence>
<dbReference type="KEGG" id="wdi:H9L19_05920"/>
<protein>
    <submittedName>
        <fullName evidence="1">Aureocin A53 family class IId bacteriocin</fullName>
    </submittedName>
</protein>
<evidence type="ECO:0000313" key="2">
    <source>
        <dbReference type="Proteomes" id="UP000515800"/>
    </source>
</evidence>
<reference evidence="1 2" key="1">
    <citation type="submission" date="2020-08" db="EMBL/GenBank/DDBJ databases">
        <title>Genome sequence of Weissella diestrammenae KACC 16890T.</title>
        <authorList>
            <person name="Hyun D.-W."/>
            <person name="Bae J.-W."/>
        </authorList>
    </citation>
    <scope>NUCLEOTIDE SEQUENCE [LARGE SCALE GENOMIC DNA]</scope>
    <source>
        <strain evidence="1 2">KACC 16890</strain>
    </source>
</reference>
<proteinExistence type="predicted"/>
<keyword evidence="2" id="KW-1185">Reference proteome</keyword>
<dbReference type="Pfam" id="PF11758">
    <property type="entry name" value="Bacteriocin_IIi"/>
    <property type="match status" value="1"/>
</dbReference>
<dbReference type="InterPro" id="IPR020968">
    <property type="entry name" value="Bacteriocin_II_aureocin-like"/>
</dbReference>
<gene>
    <name evidence="1" type="ORF">H9L19_05920</name>
</gene>
<dbReference type="RefSeq" id="WP_187528762.1">
    <property type="nucleotide sequence ID" value="NZ_CP060724.1"/>
</dbReference>
<name>A0A7G9T4A2_9LACO</name>
<dbReference type="NCBIfam" id="NF033881">
    <property type="entry name" value="aureocin_A53"/>
    <property type="match status" value="1"/>
</dbReference>
<sequence>MAVILDALAAAGSTVLNWGKNNIGTIIKWLNAGQAIDWIINKIKQILHIK</sequence>
<dbReference type="EMBL" id="CP060724">
    <property type="protein sequence ID" value="QNN74927.1"/>
    <property type="molecule type" value="Genomic_DNA"/>
</dbReference>
<accession>A0A7G9T4A2</accession>
<organism evidence="1 2">
    <name type="scientific">Weissella diestrammenae</name>
    <dbReference type="NCBI Taxonomy" id="1162633"/>
    <lineage>
        <taxon>Bacteria</taxon>
        <taxon>Bacillati</taxon>
        <taxon>Bacillota</taxon>
        <taxon>Bacilli</taxon>
        <taxon>Lactobacillales</taxon>
        <taxon>Lactobacillaceae</taxon>
        <taxon>Weissella</taxon>
    </lineage>
</organism>